<evidence type="ECO:0000313" key="1">
    <source>
        <dbReference type="EMBL" id="PBK85817.1"/>
    </source>
</evidence>
<evidence type="ECO:0000313" key="2">
    <source>
        <dbReference type="Proteomes" id="UP000217790"/>
    </source>
</evidence>
<organism evidence="1 2">
    <name type="scientific">Armillaria gallica</name>
    <name type="common">Bulbous honey fungus</name>
    <name type="synonym">Armillaria bulbosa</name>
    <dbReference type="NCBI Taxonomy" id="47427"/>
    <lineage>
        <taxon>Eukaryota</taxon>
        <taxon>Fungi</taxon>
        <taxon>Dikarya</taxon>
        <taxon>Basidiomycota</taxon>
        <taxon>Agaricomycotina</taxon>
        <taxon>Agaricomycetes</taxon>
        <taxon>Agaricomycetidae</taxon>
        <taxon>Agaricales</taxon>
        <taxon>Marasmiineae</taxon>
        <taxon>Physalacriaceae</taxon>
        <taxon>Armillaria</taxon>
    </lineage>
</organism>
<accession>A0A2H3D9R7</accession>
<dbReference type="OrthoDB" id="3112885at2759"/>
<protein>
    <submittedName>
        <fullName evidence="1">Uncharacterized protein</fullName>
    </submittedName>
</protein>
<dbReference type="AlphaFoldDB" id="A0A2H3D9R7"/>
<dbReference type="EMBL" id="KZ293688">
    <property type="protein sequence ID" value="PBK85817.1"/>
    <property type="molecule type" value="Genomic_DNA"/>
</dbReference>
<reference evidence="2" key="1">
    <citation type="journal article" date="2017" name="Nat. Ecol. Evol.">
        <title>Genome expansion and lineage-specific genetic innovations in the forest pathogenic fungi Armillaria.</title>
        <authorList>
            <person name="Sipos G."/>
            <person name="Prasanna A.N."/>
            <person name="Walter M.C."/>
            <person name="O'Connor E."/>
            <person name="Balint B."/>
            <person name="Krizsan K."/>
            <person name="Kiss B."/>
            <person name="Hess J."/>
            <person name="Varga T."/>
            <person name="Slot J."/>
            <person name="Riley R."/>
            <person name="Boka B."/>
            <person name="Rigling D."/>
            <person name="Barry K."/>
            <person name="Lee J."/>
            <person name="Mihaltcheva S."/>
            <person name="LaButti K."/>
            <person name="Lipzen A."/>
            <person name="Waldron R."/>
            <person name="Moloney N.M."/>
            <person name="Sperisen C."/>
            <person name="Kredics L."/>
            <person name="Vagvoelgyi C."/>
            <person name="Patrignani A."/>
            <person name="Fitzpatrick D."/>
            <person name="Nagy I."/>
            <person name="Doyle S."/>
            <person name="Anderson J.B."/>
            <person name="Grigoriev I.V."/>
            <person name="Gueldener U."/>
            <person name="Muensterkoetter M."/>
            <person name="Nagy L.G."/>
        </authorList>
    </citation>
    <scope>NUCLEOTIDE SEQUENCE [LARGE SCALE GENOMIC DNA]</scope>
    <source>
        <strain evidence="2">Ar21-2</strain>
    </source>
</reference>
<keyword evidence="2" id="KW-1185">Reference proteome</keyword>
<gene>
    <name evidence="1" type="ORF">ARMGADRAFT_1017627</name>
</gene>
<proteinExistence type="predicted"/>
<dbReference type="Proteomes" id="UP000217790">
    <property type="component" value="Unassembled WGS sequence"/>
</dbReference>
<sequence length="52" mass="6266">MRFREAEVTEVRAGMFDGRRPKCSIRTLEYAMLVPSLTHRKRFQSRRKQDSH</sequence>
<name>A0A2H3D9R7_ARMGA</name>
<dbReference type="InParanoid" id="A0A2H3D9R7"/>